<dbReference type="Gene3D" id="2.40.10.10">
    <property type="entry name" value="Trypsin-like serine proteases"/>
    <property type="match status" value="2"/>
</dbReference>
<dbReference type="Proteomes" id="UP001308005">
    <property type="component" value="Unassembled WGS sequence"/>
</dbReference>
<evidence type="ECO:0000256" key="3">
    <source>
        <dbReference type="ARBA" id="ARBA00022729"/>
    </source>
</evidence>
<evidence type="ECO:0000256" key="5">
    <source>
        <dbReference type="ARBA" id="ARBA00022825"/>
    </source>
</evidence>
<evidence type="ECO:0000256" key="4">
    <source>
        <dbReference type="ARBA" id="ARBA00022801"/>
    </source>
</evidence>
<dbReference type="EMBL" id="JAYMYJ010000140">
    <property type="protein sequence ID" value="MEB4592636.1"/>
    <property type="molecule type" value="Genomic_DNA"/>
</dbReference>
<reference evidence="8" key="1">
    <citation type="submission" date="2023-07" db="EMBL/GenBank/DDBJ databases">
        <title>The carbon used by Thiothrix.</title>
        <authorList>
            <person name="Chen L."/>
        </authorList>
    </citation>
    <scope>NUCLEOTIDE SEQUENCE [LARGE SCALE GENOMIC DNA]</scope>
</reference>
<dbReference type="EC" id="3.4.21.-" evidence="6"/>
<comment type="similarity">
    <text evidence="1 6">Belongs to the peptidase S1B family.</text>
</comment>
<dbReference type="PANTHER" id="PTHR15462:SF8">
    <property type="entry name" value="SERINE PROTEASE"/>
    <property type="match status" value="1"/>
</dbReference>
<keyword evidence="2 6" id="KW-0645">Protease</keyword>
<evidence type="ECO:0000313" key="7">
    <source>
        <dbReference type="EMBL" id="MEB4592636.1"/>
    </source>
</evidence>
<dbReference type="PRINTS" id="PR00839">
    <property type="entry name" value="V8PROTEASE"/>
</dbReference>
<reference evidence="7 8" key="2">
    <citation type="submission" date="2024-01" db="EMBL/GenBank/DDBJ databases">
        <authorList>
            <person name="Xie X."/>
        </authorList>
    </citation>
    <scope>NUCLEOTIDE SEQUENCE [LARGE SCALE GENOMIC DNA]</scope>
    <source>
        <strain evidence="7">SCUT-1</strain>
    </source>
</reference>
<dbReference type="PROSITE" id="PS00134">
    <property type="entry name" value="TRYPSIN_HIS"/>
    <property type="match status" value="1"/>
</dbReference>
<dbReference type="InterPro" id="IPR050966">
    <property type="entry name" value="Glutamyl_endopeptidase"/>
</dbReference>
<gene>
    <name evidence="7" type="ORF">VSS37_16755</name>
</gene>
<dbReference type="InterPro" id="IPR009003">
    <property type="entry name" value="Peptidase_S1_PA"/>
</dbReference>
<evidence type="ECO:0000313" key="8">
    <source>
        <dbReference type="Proteomes" id="UP001308005"/>
    </source>
</evidence>
<dbReference type="PANTHER" id="PTHR15462">
    <property type="entry name" value="SERINE PROTEASE"/>
    <property type="match status" value="1"/>
</dbReference>
<dbReference type="Pfam" id="PF13365">
    <property type="entry name" value="Trypsin_2"/>
    <property type="match status" value="1"/>
</dbReference>
<name>A0ABU6D0Q5_9GAMM</name>
<dbReference type="InterPro" id="IPR008256">
    <property type="entry name" value="Peptidase_S1B"/>
</dbReference>
<organism evidence="7 8">
    <name type="scientific">Candidatus Thiothrix phosphatis</name>
    <dbReference type="NCBI Taxonomy" id="3112415"/>
    <lineage>
        <taxon>Bacteria</taxon>
        <taxon>Pseudomonadati</taxon>
        <taxon>Pseudomonadota</taxon>
        <taxon>Gammaproteobacteria</taxon>
        <taxon>Thiotrichales</taxon>
        <taxon>Thiotrichaceae</taxon>
        <taxon>Thiothrix</taxon>
    </lineage>
</organism>
<proteinExistence type="inferred from homology"/>
<protein>
    <recommendedName>
        <fullName evidence="6">Serine protease</fullName>
        <ecNumber evidence="6">3.4.21.-</ecNumber>
    </recommendedName>
</protein>
<dbReference type="RefSeq" id="WP_324697040.1">
    <property type="nucleotide sequence ID" value="NZ_JAYMYJ010000140.1"/>
</dbReference>
<evidence type="ECO:0000256" key="2">
    <source>
        <dbReference type="ARBA" id="ARBA00022670"/>
    </source>
</evidence>
<dbReference type="InterPro" id="IPR043504">
    <property type="entry name" value="Peptidase_S1_PA_chymotrypsin"/>
</dbReference>
<keyword evidence="4 6" id="KW-0378">Hydrolase</keyword>
<keyword evidence="8" id="KW-1185">Reference proteome</keyword>
<keyword evidence="3" id="KW-0732">Signal</keyword>
<dbReference type="SUPFAM" id="SSF50494">
    <property type="entry name" value="Trypsin-like serine proteases"/>
    <property type="match status" value="1"/>
</dbReference>
<keyword evidence="5 6" id="KW-0720">Serine protease</keyword>
<comment type="caution">
    <text evidence="7">The sequence shown here is derived from an EMBL/GenBank/DDBJ whole genome shotgun (WGS) entry which is preliminary data.</text>
</comment>
<sequence>MTPLTPEELTAIDANAPAARIIYESILGADTRFQVMPTSYPERAVSLITYNGSTHCTGWLISKDTLVTAGHCVHSGGSSGKWGSTAAFRVYPGYSSRYAPYGFCDARELYSSAGWVLSGDSNADIGLIKLNCSVGNSTGYFSYFVADAGDGKLVTINGYPGDKEDAHQQWASYGTILRSTATRLYYDNDTTGGMSGSPIWVRGVDNSIAWSIGIHTNGEDSALSPNSNSGTRISQDIFDLMTAVKNLP</sequence>
<evidence type="ECO:0000256" key="1">
    <source>
        <dbReference type="ARBA" id="ARBA00008764"/>
    </source>
</evidence>
<evidence type="ECO:0000256" key="6">
    <source>
        <dbReference type="RuleBase" id="RU004296"/>
    </source>
</evidence>
<dbReference type="InterPro" id="IPR018114">
    <property type="entry name" value="TRYPSIN_HIS"/>
</dbReference>
<accession>A0ABU6D0Q5</accession>